<proteinExistence type="predicted"/>
<dbReference type="EMBL" id="CAADRM010000151">
    <property type="protein sequence ID" value="VFU18438.1"/>
    <property type="molecule type" value="Genomic_DNA"/>
</dbReference>
<keyword evidence="1" id="KW-0472">Membrane</keyword>
<evidence type="ECO:0000313" key="2">
    <source>
        <dbReference type="EMBL" id="VFU18438.1"/>
    </source>
</evidence>
<name>A0A485M4S4_9ZZZZ</name>
<dbReference type="AlphaFoldDB" id="A0A485M4S4"/>
<accession>A0A485M4S4</accession>
<sequence length="79" mass="8681">MRRTELRKVTIMVIAVLVGIAVFMAIFRDSAQALPEASAGPGMLVCDENARQDSQIIRVNGPCAGSLLFHHHEKRAVHE</sequence>
<keyword evidence="1" id="KW-0812">Transmembrane</keyword>
<protein>
    <submittedName>
        <fullName evidence="2">Uncharacterized protein</fullName>
    </submittedName>
</protein>
<feature type="transmembrane region" description="Helical" evidence="1">
    <location>
        <begin position="9"/>
        <end position="27"/>
    </location>
</feature>
<evidence type="ECO:0000256" key="1">
    <source>
        <dbReference type="SAM" id="Phobius"/>
    </source>
</evidence>
<keyword evidence="1" id="KW-1133">Transmembrane helix</keyword>
<reference evidence="2" key="1">
    <citation type="submission" date="2019-03" db="EMBL/GenBank/DDBJ databases">
        <authorList>
            <person name="Hao L."/>
        </authorList>
    </citation>
    <scope>NUCLEOTIDE SEQUENCE</scope>
</reference>
<gene>
    <name evidence="2" type="ORF">SCFA_830004</name>
</gene>
<organism evidence="2">
    <name type="scientific">anaerobic digester metagenome</name>
    <dbReference type="NCBI Taxonomy" id="1263854"/>
    <lineage>
        <taxon>unclassified sequences</taxon>
        <taxon>metagenomes</taxon>
        <taxon>ecological metagenomes</taxon>
    </lineage>
</organism>